<gene>
    <name evidence="8" type="ORF">SAMN05444340_10770</name>
</gene>
<dbReference type="GO" id="GO:0003680">
    <property type="term" value="F:minor groove of adenine-thymine-rich DNA binding"/>
    <property type="evidence" value="ECO:0007669"/>
    <property type="project" value="TreeGrafter"/>
</dbReference>
<dbReference type="GO" id="GO:0001217">
    <property type="term" value="F:DNA-binding transcription repressor activity"/>
    <property type="evidence" value="ECO:0007669"/>
    <property type="project" value="TreeGrafter"/>
</dbReference>
<keyword evidence="3" id="KW-0963">Cytoplasm</keyword>
<keyword evidence="9" id="KW-1185">Reference proteome</keyword>
<comment type="similarity">
    <text evidence="2">Belongs to the histone-like protein H-NS family.</text>
</comment>
<dbReference type="GO" id="GO:0005829">
    <property type="term" value="C:cytosol"/>
    <property type="evidence" value="ECO:0007669"/>
    <property type="project" value="TreeGrafter"/>
</dbReference>
<dbReference type="InterPro" id="IPR037150">
    <property type="entry name" value="H-NS_C_dom_sf"/>
</dbReference>
<dbReference type="STRING" id="321339.SAMN05444340_10770"/>
<sequence>MAIDLDKLSRDELVKLISDAEKALKTLEARRKAEAKRAAEKAAQEYGFSLDDVVSGGSAKGGKGPKGAPKYAHPENPSQTWTGRGRQPNWVKTALESGKTLEDLKI</sequence>
<evidence type="ECO:0000313" key="8">
    <source>
        <dbReference type="EMBL" id="SDY39903.1"/>
    </source>
</evidence>
<evidence type="ECO:0000256" key="4">
    <source>
        <dbReference type="ARBA" id="ARBA00023125"/>
    </source>
</evidence>
<protein>
    <submittedName>
        <fullName evidence="8">DNA-binding protein H-NS</fullName>
    </submittedName>
</protein>
<dbReference type="EMBL" id="FNPF01000007">
    <property type="protein sequence ID" value="SDY39903.1"/>
    <property type="molecule type" value="Genomic_DNA"/>
</dbReference>
<evidence type="ECO:0000259" key="7">
    <source>
        <dbReference type="SMART" id="SM00528"/>
    </source>
</evidence>
<comment type="subcellular location">
    <subcellularLocation>
        <location evidence="1">Cytoplasm</location>
        <location evidence="1">Nucleoid</location>
    </subcellularLocation>
</comment>
<evidence type="ECO:0000256" key="5">
    <source>
        <dbReference type="SAM" id="Coils"/>
    </source>
</evidence>
<reference evidence="8 9" key="1">
    <citation type="submission" date="2016-10" db="EMBL/GenBank/DDBJ databases">
        <authorList>
            <person name="de Groot N.N."/>
        </authorList>
    </citation>
    <scope>NUCLEOTIDE SEQUENCE [LARGE SCALE GENOMIC DNA]</scope>
    <source>
        <strain evidence="8 9">DSM 26880</strain>
    </source>
</reference>
<dbReference type="OrthoDB" id="5297879at2"/>
<evidence type="ECO:0000256" key="6">
    <source>
        <dbReference type="SAM" id="MobiDB-lite"/>
    </source>
</evidence>
<accession>A0A1H3JIW5</accession>
<name>A0A1H3JIW5_9RHOB</name>
<feature type="region of interest" description="Disordered" evidence="6">
    <location>
        <begin position="52"/>
        <end position="90"/>
    </location>
</feature>
<organism evidence="8 9">
    <name type="scientific">Citreimonas salinaria</name>
    <dbReference type="NCBI Taxonomy" id="321339"/>
    <lineage>
        <taxon>Bacteria</taxon>
        <taxon>Pseudomonadati</taxon>
        <taxon>Pseudomonadota</taxon>
        <taxon>Alphaproteobacteria</taxon>
        <taxon>Rhodobacterales</taxon>
        <taxon>Roseobacteraceae</taxon>
        <taxon>Citreimonas</taxon>
    </lineage>
</organism>
<dbReference type="SUPFAM" id="SSF81273">
    <property type="entry name" value="H-NS histone-like proteins"/>
    <property type="match status" value="1"/>
</dbReference>
<dbReference type="PANTHER" id="PTHR38097:SF2">
    <property type="entry name" value="DNA-BINDING PROTEIN STPA"/>
    <property type="match status" value="1"/>
</dbReference>
<evidence type="ECO:0000256" key="2">
    <source>
        <dbReference type="ARBA" id="ARBA00010610"/>
    </source>
</evidence>
<dbReference type="GO" id="GO:0009295">
    <property type="term" value="C:nucleoid"/>
    <property type="evidence" value="ECO:0007669"/>
    <property type="project" value="UniProtKB-SubCell"/>
</dbReference>
<dbReference type="AlphaFoldDB" id="A0A1H3JIW5"/>
<keyword evidence="4 8" id="KW-0238">DNA-binding</keyword>
<keyword evidence="5" id="KW-0175">Coiled coil</keyword>
<feature type="coiled-coil region" evidence="5">
    <location>
        <begin position="10"/>
        <end position="37"/>
    </location>
</feature>
<dbReference type="Pfam" id="PF00816">
    <property type="entry name" value="Histone_HNS"/>
    <property type="match status" value="1"/>
</dbReference>
<evidence type="ECO:0000256" key="3">
    <source>
        <dbReference type="ARBA" id="ARBA00022490"/>
    </source>
</evidence>
<dbReference type="InterPro" id="IPR027444">
    <property type="entry name" value="H-NS_C_dom"/>
</dbReference>
<evidence type="ECO:0000313" key="9">
    <source>
        <dbReference type="Proteomes" id="UP000199286"/>
    </source>
</evidence>
<proteinExistence type="inferred from homology"/>
<dbReference type="GO" id="GO:0000976">
    <property type="term" value="F:transcription cis-regulatory region binding"/>
    <property type="evidence" value="ECO:0007669"/>
    <property type="project" value="TreeGrafter"/>
</dbReference>
<dbReference type="Proteomes" id="UP000199286">
    <property type="component" value="Unassembled WGS sequence"/>
</dbReference>
<dbReference type="RefSeq" id="WP_089883067.1">
    <property type="nucleotide sequence ID" value="NZ_FNPF01000007.1"/>
</dbReference>
<dbReference type="Gene3D" id="4.10.430.10">
    <property type="entry name" value="Histone-like protein H-NS, C-terminal domain"/>
    <property type="match status" value="1"/>
</dbReference>
<dbReference type="SMART" id="SM00528">
    <property type="entry name" value="HNS"/>
    <property type="match status" value="1"/>
</dbReference>
<evidence type="ECO:0000256" key="1">
    <source>
        <dbReference type="ARBA" id="ARBA00004453"/>
    </source>
</evidence>
<feature type="domain" description="DNA-binding protein H-NS-like C-terminal" evidence="7">
    <location>
        <begin position="61"/>
        <end position="106"/>
    </location>
</feature>
<dbReference type="PANTHER" id="PTHR38097">
    <property type="match status" value="1"/>
</dbReference>
<dbReference type="GO" id="GO:0032993">
    <property type="term" value="C:protein-DNA complex"/>
    <property type="evidence" value="ECO:0007669"/>
    <property type="project" value="TreeGrafter"/>
</dbReference>
<dbReference type="GO" id="GO:0003681">
    <property type="term" value="F:bent DNA binding"/>
    <property type="evidence" value="ECO:0007669"/>
    <property type="project" value="TreeGrafter"/>
</dbReference>